<evidence type="ECO:0000256" key="1">
    <source>
        <dbReference type="ARBA" id="ARBA00004479"/>
    </source>
</evidence>
<name>A0AAD4PR35_9MUSC</name>
<feature type="chain" id="PRO_5042079935" description="GOLD domain-containing protein" evidence="11">
    <location>
        <begin position="27"/>
        <end position="210"/>
    </location>
</feature>
<organism evidence="13 14">
    <name type="scientific">Drosophila rubida</name>
    <dbReference type="NCBI Taxonomy" id="30044"/>
    <lineage>
        <taxon>Eukaryota</taxon>
        <taxon>Metazoa</taxon>
        <taxon>Ecdysozoa</taxon>
        <taxon>Arthropoda</taxon>
        <taxon>Hexapoda</taxon>
        <taxon>Insecta</taxon>
        <taxon>Pterygota</taxon>
        <taxon>Neoptera</taxon>
        <taxon>Endopterygota</taxon>
        <taxon>Diptera</taxon>
        <taxon>Brachycera</taxon>
        <taxon>Muscomorpha</taxon>
        <taxon>Ephydroidea</taxon>
        <taxon>Drosophilidae</taxon>
        <taxon>Drosophila</taxon>
    </lineage>
</organism>
<evidence type="ECO:0000313" key="13">
    <source>
        <dbReference type="EMBL" id="KAH8387445.1"/>
    </source>
</evidence>
<evidence type="ECO:0000256" key="8">
    <source>
        <dbReference type="ARBA" id="ARBA00037847"/>
    </source>
</evidence>
<evidence type="ECO:0000256" key="10">
    <source>
        <dbReference type="SAM" id="Phobius"/>
    </source>
</evidence>
<proteinExistence type="inferred from homology"/>
<feature type="signal peptide" evidence="11">
    <location>
        <begin position="1"/>
        <end position="26"/>
    </location>
</feature>
<keyword evidence="6 10" id="KW-1133">Transmembrane helix</keyword>
<dbReference type="InterPro" id="IPR009038">
    <property type="entry name" value="GOLD_dom"/>
</dbReference>
<feature type="transmembrane region" description="Helical" evidence="10">
    <location>
        <begin position="178"/>
        <end position="200"/>
    </location>
</feature>
<evidence type="ECO:0000256" key="2">
    <source>
        <dbReference type="ARBA" id="ARBA00007104"/>
    </source>
</evidence>
<comment type="subcellular location">
    <subcellularLocation>
        <location evidence="8">Endomembrane system</location>
        <topology evidence="8">Single-pass membrane protein</topology>
    </subcellularLocation>
    <subcellularLocation>
        <location evidence="1 9">Membrane</location>
        <topology evidence="1 9">Single-pass type I membrane protein</topology>
    </subcellularLocation>
</comment>
<dbReference type="GO" id="GO:0016020">
    <property type="term" value="C:membrane"/>
    <property type="evidence" value="ECO:0007669"/>
    <property type="project" value="UniProtKB-SubCell"/>
</dbReference>
<sequence length="210" mass="23588">MELTLAKPALTLCGFLIIMLATTTRAFIVNVDAHNEECFFENVEGGTKFGVTFEVIDGGFLDVDIKITGPEQHVMHESEKESSGKFTFVAPTKGVYTVCFNNERSSMTPKMVMFSIELGDTPVRAPGAPGQEEVGHTKLEDMIRELSGTLTSVKHEQEYMHVRDKIHRSVNESTNSRVVLWSTFEALVLVLMTVGQVYYLKRFFEVKRVV</sequence>
<evidence type="ECO:0000259" key="12">
    <source>
        <dbReference type="PROSITE" id="PS50866"/>
    </source>
</evidence>
<accession>A0AAD4PR35</accession>
<evidence type="ECO:0000313" key="14">
    <source>
        <dbReference type="Proteomes" id="UP001200034"/>
    </source>
</evidence>
<dbReference type="SMART" id="SM01190">
    <property type="entry name" value="EMP24_GP25L"/>
    <property type="match status" value="1"/>
</dbReference>
<dbReference type="PANTHER" id="PTHR22811">
    <property type="entry name" value="TRANSMEMBRANE EMP24 DOMAIN-CONTAINING PROTEIN"/>
    <property type="match status" value="1"/>
</dbReference>
<evidence type="ECO:0000256" key="3">
    <source>
        <dbReference type="ARBA" id="ARBA00022473"/>
    </source>
</evidence>
<dbReference type="InterPro" id="IPR015720">
    <property type="entry name" value="Emp24-like"/>
</dbReference>
<keyword evidence="4 9" id="KW-0812">Transmembrane</keyword>
<dbReference type="EMBL" id="JAJJHW010000095">
    <property type="protein sequence ID" value="KAH8387445.1"/>
    <property type="molecule type" value="Genomic_DNA"/>
</dbReference>
<keyword evidence="5 11" id="KW-0732">Signal</keyword>
<evidence type="ECO:0000256" key="6">
    <source>
        <dbReference type="ARBA" id="ARBA00022989"/>
    </source>
</evidence>
<keyword evidence="3" id="KW-0217">Developmental protein</keyword>
<comment type="similarity">
    <text evidence="2 9">Belongs to the EMP24/GP25L family.</text>
</comment>
<evidence type="ECO:0000256" key="7">
    <source>
        <dbReference type="ARBA" id="ARBA00023136"/>
    </source>
</evidence>
<dbReference type="Proteomes" id="UP001200034">
    <property type="component" value="Unassembled WGS sequence"/>
</dbReference>
<evidence type="ECO:0000256" key="4">
    <source>
        <dbReference type="ARBA" id="ARBA00022692"/>
    </source>
</evidence>
<feature type="domain" description="GOLD" evidence="12">
    <location>
        <begin position="36"/>
        <end position="118"/>
    </location>
</feature>
<evidence type="ECO:0000256" key="11">
    <source>
        <dbReference type="SAM" id="SignalP"/>
    </source>
</evidence>
<protein>
    <recommendedName>
        <fullName evidence="12">GOLD domain-containing protein</fullName>
    </recommendedName>
</protein>
<gene>
    <name evidence="13" type="ORF">KR093_007138</name>
</gene>
<dbReference type="SUPFAM" id="SSF101576">
    <property type="entry name" value="Supernatant protein factor (SPF), C-terminal domain"/>
    <property type="match status" value="1"/>
</dbReference>
<keyword evidence="14" id="KW-1185">Reference proteome</keyword>
<reference evidence="13" key="1">
    <citation type="journal article" date="2021" name="Mol. Ecol. Resour.">
        <title>Phylogenomic analyses of the genus Drosophila reveals genomic signals of climate adaptation.</title>
        <authorList>
            <person name="Li F."/>
            <person name="Rane R.V."/>
            <person name="Luria V."/>
            <person name="Xiong Z."/>
            <person name="Chen J."/>
            <person name="Li Z."/>
            <person name="Catullo R.A."/>
            <person name="Griffin P.C."/>
            <person name="Schiffer M."/>
            <person name="Pearce S."/>
            <person name="Lee S.F."/>
            <person name="McElroy K."/>
            <person name="Stocker A."/>
            <person name="Shirriffs J."/>
            <person name="Cockerell F."/>
            <person name="Coppin C."/>
            <person name="Sgro C.M."/>
            <person name="Karger A."/>
            <person name="Cain J.W."/>
            <person name="Weber J.A."/>
            <person name="Santpere G."/>
            <person name="Kirschner M.W."/>
            <person name="Hoffmann A.A."/>
            <person name="Oakeshott J.G."/>
            <person name="Zhang G."/>
        </authorList>
    </citation>
    <scope>NUCLEOTIDE SEQUENCE</scope>
    <source>
        <strain evidence="13">BGI-SZ-2011g</strain>
    </source>
</reference>
<comment type="caution">
    <text evidence="13">The sequence shown here is derived from an EMBL/GenBank/DDBJ whole genome shotgun (WGS) entry which is preliminary data.</text>
</comment>
<dbReference type="GO" id="GO:0012505">
    <property type="term" value="C:endomembrane system"/>
    <property type="evidence" value="ECO:0007669"/>
    <property type="project" value="UniProtKB-SubCell"/>
</dbReference>
<evidence type="ECO:0000256" key="5">
    <source>
        <dbReference type="ARBA" id="ARBA00022729"/>
    </source>
</evidence>
<keyword evidence="7 10" id="KW-0472">Membrane</keyword>
<dbReference type="InterPro" id="IPR036598">
    <property type="entry name" value="GOLD_dom_sf"/>
</dbReference>
<dbReference type="AlphaFoldDB" id="A0AAD4PR35"/>
<dbReference type="PROSITE" id="PS50866">
    <property type="entry name" value="GOLD"/>
    <property type="match status" value="1"/>
</dbReference>
<evidence type="ECO:0000256" key="9">
    <source>
        <dbReference type="RuleBase" id="RU003827"/>
    </source>
</evidence>
<dbReference type="Pfam" id="PF01105">
    <property type="entry name" value="EMP24_GP25L"/>
    <property type="match status" value="1"/>
</dbReference>